<evidence type="ECO:0000256" key="13">
    <source>
        <dbReference type="ARBA" id="ARBA00023316"/>
    </source>
</evidence>
<evidence type="ECO:0000256" key="19">
    <source>
        <dbReference type="ARBA" id="ARBA00044770"/>
    </source>
</evidence>
<keyword evidence="8" id="KW-0133">Cell shape</keyword>
<dbReference type="AlphaFoldDB" id="A0A7C1S9M0"/>
<keyword evidence="6" id="KW-0808">Transferase</keyword>
<dbReference type="GO" id="GO:0015648">
    <property type="term" value="F:lipid-linked peptidoglycan transporter activity"/>
    <property type="evidence" value="ECO:0007669"/>
    <property type="project" value="TreeGrafter"/>
</dbReference>
<comment type="subcellular location">
    <subcellularLocation>
        <location evidence="1">Cell membrane</location>
        <topology evidence="1">Multi-pass membrane protein</topology>
    </subcellularLocation>
</comment>
<dbReference type="NCBIfam" id="TIGR02614">
    <property type="entry name" value="ftsW"/>
    <property type="match status" value="1"/>
</dbReference>
<evidence type="ECO:0000256" key="20">
    <source>
        <dbReference type="ARBA" id="ARBA00049902"/>
    </source>
</evidence>
<organism evidence="22">
    <name type="scientific">candidate division WWE3 bacterium</name>
    <dbReference type="NCBI Taxonomy" id="2053526"/>
    <lineage>
        <taxon>Bacteria</taxon>
        <taxon>Katanobacteria</taxon>
    </lineage>
</organism>
<comment type="pathway">
    <text evidence="2">Cell wall biogenesis; peptidoglycan biosynthesis.</text>
</comment>
<dbReference type="Pfam" id="PF01098">
    <property type="entry name" value="FTSW_RODA_SPOVE"/>
    <property type="match status" value="1"/>
</dbReference>
<evidence type="ECO:0000256" key="7">
    <source>
        <dbReference type="ARBA" id="ARBA00022692"/>
    </source>
</evidence>
<dbReference type="GO" id="GO:0005886">
    <property type="term" value="C:plasma membrane"/>
    <property type="evidence" value="ECO:0007669"/>
    <property type="project" value="UniProtKB-SubCell"/>
</dbReference>
<evidence type="ECO:0000256" key="10">
    <source>
        <dbReference type="ARBA" id="ARBA00022989"/>
    </source>
</evidence>
<evidence type="ECO:0000256" key="11">
    <source>
        <dbReference type="ARBA" id="ARBA00023136"/>
    </source>
</evidence>
<evidence type="ECO:0000256" key="12">
    <source>
        <dbReference type="ARBA" id="ARBA00023306"/>
    </source>
</evidence>
<evidence type="ECO:0000256" key="16">
    <source>
        <dbReference type="ARBA" id="ARBA00038053"/>
    </source>
</evidence>
<keyword evidence="4" id="KW-0132">Cell division</keyword>
<dbReference type="InterPro" id="IPR001182">
    <property type="entry name" value="FtsW/RodA"/>
</dbReference>
<evidence type="ECO:0000256" key="6">
    <source>
        <dbReference type="ARBA" id="ARBA00022679"/>
    </source>
</evidence>
<name>A0A7C1S9M0_UNCKA</name>
<keyword evidence="3" id="KW-1003">Cell membrane</keyword>
<evidence type="ECO:0000256" key="4">
    <source>
        <dbReference type="ARBA" id="ARBA00022618"/>
    </source>
</evidence>
<dbReference type="EC" id="2.4.99.28" evidence="19"/>
<protein>
    <recommendedName>
        <fullName evidence="17">Probable peptidoglycan glycosyltransferase FtsW</fullName>
        <ecNumber evidence="19">2.4.99.28</ecNumber>
    </recommendedName>
    <alternativeName>
        <fullName evidence="18">Cell division protein FtsW</fullName>
    </alternativeName>
    <alternativeName>
        <fullName evidence="15">Cell wall polymerase</fullName>
    </alternativeName>
    <alternativeName>
        <fullName evidence="14">Peptidoglycan polymerase</fullName>
    </alternativeName>
</protein>
<dbReference type="InterPro" id="IPR013437">
    <property type="entry name" value="FtsW"/>
</dbReference>
<comment type="caution">
    <text evidence="22">The sequence shown here is derived from an EMBL/GenBank/DDBJ whole genome shotgun (WGS) entry which is preliminary data.</text>
</comment>
<comment type="catalytic activity">
    <reaction evidence="20">
        <text>[GlcNAc-(1-&gt;4)-Mur2Ac(oyl-L-Ala-gamma-D-Glu-L-Lys-D-Ala-D-Ala)](n)-di-trans,octa-cis-undecaprenyl diphosphate + beta-D-GlcNAc-(1-&gt;4)-Mur2Ac(oyl-L-Ala-gamma-D-Glu-L-Lys-D-Ala-D-Ala)-di-trans,octa-cis-undecaprenyl diphosphate = [GlcNAc-(1-&gt;4)-Mur2Ac(oyl-L-Ala-gamma-D-Glu-L-Lys-D-Ala-D-Ala)](n+1)-di-trans,octa-cis-undecaprenyl diphosphate + di-trans,octa-cis-undecaprenyl diphosphate + H(+)</text>
        <dbReference type="Rhea" id="RHEA:23708"/>
        <dbReference type="Rhea" id="RHEA-COMP:9602"/>
        <dbReference type="Rhea" id="RHEA-COMP:9603"/>
        <dbReference type="ChEBI" id="CHEBI:15378"/>
        <dbReference type="ChEBI" id="CHEBI:58405"/>
        <dbReference type="ChEBI" id="CHEBI:60033"/>
        <dbReference type="ChEBI" id="CHEBI:78435"/>
        <dbReference type="EC" id="2.4.99.28"/>
    </reaction>
</comment>
<evidence type="ECO:0000256" key="8">
    <source>
        <dbReference type="ARBA" id="ARBA00022960"/>
    </source>
</evidence>
<dbReference type="GO" id="GO:0071555">
    <property type="term" value="P:cell wall organization"/>
    <property type="evidence" value="ECO:0007669"/>
    <property type="project" value="UniProtKB-KW"/>
</dbReference>
<keyword evidence="5" id="KW-0328">Glycosyltransferase</keyword>
<evidence type="ECO:0000256" key="18">
    <source>
        <dbReference type="ARBA" id="ARBA00041418"/>
    </source>
</evidence>
<evidence type="ECO:0000256" key="9">
    <source>
        <dbReference type="ARBA" id="ARBA00022984"/>
    </source>
</evidence>
<keyword evidence="12" id="KW-0131">Cell cycle</keyword>
<comment type="similarity">
    <text evidence="16">Belongs to the SEDS family. FtsW subfamily.</text>
</comment>
<evidence type="ECO:0000256" key="14">
    <source>
        <dbReference type="ARBA" id="ARBA00032370"/>
    </source>
</evidence>
<feature type="transmembrane region" description="Helical" evidence="21">
    <location>
        <begin position="53"/>
        <end position="73"/>
    </location>
</feature>
<dbReference type="EMBL" id="DRHH01000003">
    <property type="protein sequence ID" value="HEB13793.1"/>
    <property type="molecule type" value="Genomic_DNA"/>
</dbReference>
<evidence type="ECO:0000256" key="15">
    <source>
        <dbReference type="ARBA" id="ARBA00033270"/>
    </source>
</evidence>
<evidence type="ECO:0000256" key="17">
    <source>
        <dbReference type="ARBA" id="ARBA00041185"/>
    </source>
</evidence>
<dbReference type="GO" id="GO:0051301">
    <property type="term" value="P:cell division"/>
    <property type="evidence" value="ECO:0007669"/>
    <property type="project" value="UniProtKB-KW"/>
</dbReference>
<proteinExistence type="inferred from homology"/>
<dbReference type="GO" id="GO:0008360">
    <property type="term" value="P:regulation of cell shape"/>
    <property type="evidence" value="ECO:0007669"/>
    <property type="project" value="UniProtKB-KW"/>
</dbReference>
<keyword evidence="13" id="KW-0961">Cell wall biogenesis/degradation</keyword>
<feature type="transmembrane region" description="Helical" evidence="21">
    <location>
        <begin position="292"/>
        <end position="313"/>
    </location>
</feature>
<keyword evidence="11 21" id="KW-0472">Membrane</keyword>
<feature type="transmembrane region" description="Helical" evidence="21">
    <location>
        <begin position="358"/>
        <end position="379"/>
    </location>
</feature>
<feature type="transmembrane region" description="Helical" evidence="21">
    <location>
        <begin position="85"/>
        <end position="106"/>
    </location>
</feature>
<sequence>MIKGRKIRFSSYHAPDTLLIGGLLALLAFGVLMVYDSSVVTSLNLFGGQYHYALRQLIWVVFGVAAALFLYFFDYHKLKKFALPLLLLTTVLLVLVLLPTPVSLEVRGSKSWLAFPVNLPVLEDISVQPSELAKLSLVLYLSALFSGKAKKVRGRQKIKAPRLLDFLLPTAVVAGLILLEPDVGTLVIVALLGVSAFFFAGASFWQLLVLVPGVLGGGAALALTSSSIMNRIKAFLNPEADVLGIGYQINQILIALGSGGILGIGIGESRQKYGYIPDISTDAVFAVVGEEFGFIGALVVISLFAFVVYRGFLIAKSAPDAFGRILAASITSWLGIQVLINLGGMTNLVPLTGVPLPFISYGGSSLIVMLSAFGILLNISKQTARTRKAKR</sequence>
<evidence type="ECO:0000256" key="3">
    <source>
        <dbReference type="ARBA" id="ARBA00022475"/>
    </source>
</evidence>
<accession>A0A7C1S9M0</accession>
<feature type="transmembrane region" description="Helical" evidence="21">
    <location>
        <begin position="325"/>
        <end position="346"/>
    </location>
</feature>
<dbReference type="GO" id="GO:0009252">
    <property type="term" value="P:peptidoglycan biosynthetic process"/>
    <property type="evidence" value="ECO:0007669"/>
    <property type="project" value="UniProtKB-KW"/>
</dbReference>
<evidence type="ECO:0000256" key="1">
    <source>
        <dbReference type="ARBA" id="ARBA00004651"/>
    </source>
</evidence>
<feature type="transmembrane region" description="Helical" evidence="21">
    <location>
        <begin position="166"/>
        <end position="198"/>
    </location>
</feature>
<keyword evidence="9" id="KW-0573">Peptidoglycan synthesis</keyword>
<feature type="transmembrane region" description="Helical" evidence="21">
    <location>
        <begin position="204"/>
        <end position="224"/>
    </location>
</feature>
<reference evidence="22" key="1">
    <citation type="journal article" date="2020" name="mSystems">
        <title>Genome- and Community-Level Interaction Insights into Carbon Utilization and Element Cycling Functions of Hydrothermarchaeota in Hydrothermal Sediment.</title>
        <authorList>
            <person name="Zhou Z."/>
            <person name="Liu Y."/>
            <person name="Xu W."/>
            <person name="Pan J."/>
            <person name="Luo Z.H."/>
            <person name="Li M."/>
        </authorList>
    </citation>
    <scope>NUCLEOTIDE SEQUENCE [LARGE SCALE GENOMIC DNA]</scope>
    <source>
        <strain evidence="22">HyVt-365</strain>
    </source>
</reference>
<evidence type="ECO:0000256" key="21">
    <source>
        <dbReference type="SAM" id="Phobius"/>
    </source>
</evidence>
<evidence type="ECO:0000256" key="5">
    <source>
        <dbReference type="ARBA" id="ARBA00022676"/>
    </source>
</evidence>
<gene>
    <name evidence="22" type="primary">ftsW</name>
    <name evidence="22" type="ORF">ENI09_00060</name>
</gene>
<dbReference type="GO" id="GO:0008955">
    <property type="term" value="F:peptidoglycan glycosyltransferase activity"/>
    <property type="evidence" value="ECO:0007669"/>
    <property type="project" value="UniProtKB-EC"/>
</dbReference>
<evidence type="ECO:0000313" key="22">
    <source>
        <dbReference type="EMBL" id="HEB13793.1"/>
    </source>
</evidence>
<keyword evidence="7 21" id="KW-0812">Transmembrane</keyword>
<dbReference type="GO" id="GO:0032153">
    <property type="term" value="C:cell division site"/>
    <property type="evidence" value="ECO:0007669"/>
    <property type="project" value="TreeGrafter"/>
</dbReference>
<dbReference type="PANTHER" id="PTHR30474">
    <property type="entry name" value="CELL CYCLE PROTEIN"/>
    <property type="match status" value="1"/>
</dbReference>
<keyword evidence="10 21" id="KW-1133">Transmembrane helix</keyword>
<feature type="transmembrane region" description="Helical" evidence="21">
    <location>
        <begin position="12"/>
        <end position="33"/>
    </location>
</feature>
<evidence type="ECO:0000256" key="2">
    <source>
        <dbReference type="ARBA" id="ARBA00004752"/>
    </source>
</evidence>
<dbReference type="Proteomes" id="UP000885744">
    <property type="component" value="Unassembled WGS sequence"/>
</dbReference>
<feature type="transmembrane region" description="Helical" evidence="21">
    <location>
        <begin position="126"/>
        <end position="145"/>
    </location>
</feature>
<dbReference type="PANTHER" id="PTHR30474:SF2">
    <property type="entry name" value="PEPTIDOGLYCAN GLYCOSYLTRANSFERASE FTSW-RELATED"/>
    <property type="match status" value="1"/>
</dbReference>